<name>D3AHQ3_9FIRM</name>
<reference evidence="5 6" key="1">
    <citation type="submission" date="2010-01" db="EMBL/GenBank/DDBJ databases">
        <authorList>
            <person name="Weinstock G."/>
            <person name="Sodergren E."/>
            <person name="Clifton S."/>
            <person name="Fulton L."/>
            <person name="Fulton B."/>
            <person name="Courtney L."/>
            <person name="Fronick C."/>
            <person name="Harrison M."/>
            <person name="Strong C."/>
            <person name="Farmer C."/>
            <person name="Delahaunty K."/>
            <person name="Markovic C."/>
            <person name="Hall O."/>
            <person name="Minx P."/>
            <person name="Tomlinson C."/>
            <person name="Mitreva M."/>
            <person name="Nelson J."/>
            <person name="Hou S."/>
            <person name="Wollam A."/>
            <person name="Pepin K.H."/>
            <person name="Johnson M."/>
            <person name="Bhonagiri V."/>
            <person name="Nash W.E."/>
            <person name="Warren W."/>
            <person name="Chinwalla A."/>
            <person name="Mardis E.R."/>
            <person name="Wilson R.K."/>
        </authorList>
    </citation>
    <scope>NUCLEOTIDE SEQUENCE [LARGE SCALE GENOMIC DNA]</scope>
    <source>
        <strain evidence="5 6">DSM 13479</strain>
    </source>
</reference>
<evidence type="ECO:0000256" key="2">
    <source>
        <dbReference type="ARBA" id="ARBA00022723"/>
    </source>
</evidence>
<dbReference type="PANTHER" id="PTHR45953">
    <property type="entry name" value="IDURONATE 2-SULFATASE"/>
    <property type="match status" value="1"/>
</dbReference>
<organism evidence="5 6">
    <name type="scientific">Hungatella hathewayi DSM 13479</name>
    <dbReference type="NCBI Taxonomy" id="566550"/>
    <lineage>
        <taxon>Bacteria</taxon>
        <taxon>Bacillati</taxon>
        <taxon>Bacillota</taxon>
        <taxon>Clostridia</taxon>
        <taxon>Lachnospirales</taxon>
        <taxon>Lachnospiraceae</taxon>
        <taxon>Hungatella</taxon>
    </lineage>
</organism>
<dbReference type="GO" id="GO:0046872">
    <property type="term" value="F:metal ion binding"/>
    <property type="evidence" value="ECO:0007669"/>
    <property type="project" value="UniProtKB-KW"/>
</dbReference>
<keyword evidence="2" id="KW-0479">Metal-binding</keyword>
<dbReference type="Gene3D" id="3.40.720.10">
    <property type="entry name" value="Alkaline Phosphatase, subunit A"/>
    <property type="match status" value="1"/>
</dbReference>
<dbReference type="Pfam" id="PF00884">
    <property type="entry name" value="Sulfatase"/>
    <property type="match status" value="1"/>
</dbReference>
<dbReference type="Proteomes" id="UP000004968">
    <property type="component" value="Unassembled WGS sequence"/>
</dbReference>
<dbReference type="PANTHER" id="PTHR45953:SF1">
    <property type="entry name" value="IDURONATE 2-SULFATASE"/>
    <property type="match status" value="1"/>
</dbReference>
<dbReference type="InterPro" id="IPR000917">
    <property type="entry name" value="Sulfatase_N"/>
</dbReference>
<comment type="similarity">
    <text evidence="1">Belongs to the sulfatase family.</text>
</comment>
<dbReference type="EC" id="3.1.6.-" evidence="5"/>
<evidence type="ECO:0000259" key="4">
    <source>
        <dbReference type="Pfam" id="PF00884"/>
    </source>
</evidence>
<dbReference type="InterPro" id="IPR024607">
    <property type="entry name" value="Sulfatase_CS"/>
</dbReference>
<dbReference type="GO" id="GO:0008484">
    <property type="term" value="F:sulfuric ester hydrolase activity"/>
    <property type="evidence" value="ECO:0007669"/>
    <property type="project" value="TreeGrafter"/>
</dbReference>
<evidence type="ECO:0000256" key="1">
    <source>
        <dbReference type="ARBA" id="ARBA00008779"/>
    </source>
</evidence>
<dbReference type="SUPFAM" id="SSF53649">
    <property type="entry name" value="Alkaline phosphatase-like"/>
    <property type="match status" value="1"/>
</dbReference>
<accession>D3AHQ3</accession>
<dbReference type="CDD" id="cd16022">
    <property type="entry name" value="sulfatase_like"/>
    <property type="match status" value="1"/>
</dbReference>
<protein>
    <submittedName>
        <fullName evidence="5">Arylsulfatase</fullName>
        <ecNumber evidence="5">3.1.6.-</ecNumber>
    </submittedName>
</protein>
<dbReference type="AlphaFoldDB" id="D3AHQ3"/>
<keyword evidence="3 5" id="KW-0378">Hydrolase</keyword>
<dbReference type="HOGENOM" id="CLU_006332_9_2_9"/>
<proteinExistence type="inferred from homology"/>
<sequence>MEAGKKKADRKIEKYRIFALRQKGVIMSQNRELPPNIVLIMTDQMRGDCLGIAGHPDVKTPYLDSIAAKGILFDHAYSACPSCVPARAALHTGMRQEHHGRVGYQDMVNWNYPHTMAGELAAAGYYTQCVGKMHVHPLRNLMGFHNIELHDGYLHAYRDPAAAWEESQKQADDYFYWLKQELGADADVTDTGMECNSWVSRPWIYEEKYHPTNWVSTRSIDFLRRRDTSKPFFLMASYLRPHPPFDAPQYYFDLYRDKQLTPPAVGDWEDEDFTGDYQRLGRIYDSATGPVDPELIRQAQIGYYACITHLDHQIGRLIQALVEYKLMDNTIILFTSDHGEELCDHHLFRKSRPYEGSCRIPMLLSGPERLIHAAPGTVCHSVAELRDVMPTLLDAAGAPIPETVDGKSMIPDPDGTLPVIRQWLHGEHEAGVNSNHFIVTEHDKYVWYSQTGREQYFNLDEDRRELHNGIADTQYQERIGLLRGLLIEELKEREEGYSDGQRLIIGRETTVLLQSVFGTI</sequence>
<comment type="caution">
    <text evidence="5">The sequence shown here is derived from an EMBL/GenBank/DDBJ whole genome shotgun (WGS) entry which is preliminary data.</text>
</comment>
<dbReference type="InterPro" id="IPR017850">
    <property type="entry name" value="Alkaline_phosphatase_core_sf"/>
</dbReference>
<feature type="domain" description="Sulfatase N-terminal" evidence="4">
    <location>
        <begin position="35"/>
        <end position="398"/>
    </location>
</feature>
<dbReference type="NCBIfam" id="NF010322">
    <property type="entry name" value="PRK13759.1"/>
    <property type="match status" value="1"/>
</dbReference>
<evidence type="ECO:0000256" key="3">
    <source>
        <dbReference type="ARBA" id="ARBA00022801"/>
    </source>
</evidence>
<evidence type="ECO:0000313" key="5">
    <source>
        <dbReference type="EMBL" id="EFC98639.1"/>
    </source>
</evidence>
<dbReference type="PROSITE" id="PS00149">
    <property type="entry name" value="SULFATASE_2"/>
    <property type="match status" value="1"/>
</dbReference>
<evidence type="ECO:0000313" key="6">
    <source>
        <dbReference type="Proteomes" id="UP000004968"/>
    </source>
</evidence>
<gene>
    <name evidence="5" type="ORF">CLOSTHATH_03141</name>
</gene>
<dbReference type="EMBL" id="ACIO01000246">
    <property type="protein sequence ID" value="EFC98639.1"/>
    <property type="molecule type" value="Genomic_DNA"/>
</dbReference>
<dbReference type="GO" id="GO:0005737">
    <property type="term" value="C:cytoplasm"/>
    <property type="evidence" value="ECO:0007669"/>
    <property type="project" value="TreeGrafter"/>
</dbReference>